<organism evidence="2 3">
    <name type="scientific">Labilithrix luteola</name>
    <dbReference type="NCBI Taxonomy" id="1391654"/>
    <lineage>
        <taxon>Bacteria</taxon>
        <taxon>Pseudomonadati</taxon>
        <taxon>Myxococcota</taxon>
        <taxon>Polyangia</taxon>
        <taxon>Polyangiales</taxon>
        <taxon>Labilitrichaceae</taxon>
        <taxon>Labilithrix</taxon>
    </lineage>
</organism>
<keyword evidence="3" id="KW-1185">Reference proteome</keyword>
<reference evidence="2 3" key="1">
    <citation type="submission" date="2015-08" db="EMBL/GenBank/DDBJ databases">
        <authorList>
            <person name="Babu N.S."/>
            <person name="Beckwith C.J."/>
            <person name="Beseler K.G."/>
            <person name="Brison A."/>
            <person name="Carone J.V."/>
            <person name="Caskin T.P."/>
            <person name="Diamond M."/>
            <person name="Durham M.E."/>
            <person name="Foxe J.M."/>
            <person name="Go M."/>
            <person name="Henderson B.A."/>
            <person name="Jones I.B."/>
            <person name="McGettigan J.A."/>
            <person name="Micheletti S.J."/>
            <person name="Nasrallah M.E."/>
            <person name="Ortiz D."/>
            <person name="Piller C.R."/>
            <person name="Privatt S.R."/>
            <person name="Schneider S.L."/>
            <person name="Sharp S."/>
            <person name="Smith T.C."/>
            <person name="Stanton J.D."/>
            <person name="Ullery H.E."/>
            <person name="Wilson R.J."/>
            <person name="Serrano M.G."/>
            <person name="Buck G."/>
            <person name="Lee V."/>
            <person name="Wang Y."/>
            <person name="Carvalho R."/>
            <person name="Voegtly L."/>
            <person name="Shi R."/>
            <person name="Duckworth R."/>
            <person name="Johnson A."/>
            <person name="Loviza R."/>
            <person name="Walstead R."/>
            <person name="Shah Z."/>
            <person name="Kiflezghi M."/>
            <person name="Wade K."/>
            <person name="Ball S.L."/>
            <person name="Bradley K.W."/>
            <person name="Asai D.J."/>
            <person name="Bowman C.A."/>
            <person name="Russell D.A."/>
            <person name="Pope W.H."/>
            <person name="Jacobs-Sera D."/>
            <person name="Hendrix R.W."/>
            <person name="Hatfull G.F."/>
        </authorList>
    </citation>
    <scope>NUCLEOTIDE SEQUENCE [LARGE SCALE GENOMIC DNA]</scope>
    <source>
        <strain evidence="2 3">DSM 27648</strain>
    </source>
</reference>
<feature type="compositionally biased region" description="Basic residues" evidence="1">
    <location>
        <begin position="77"/>
        <end position="88"/>
    </location>
</feature>
<dbReference type="AlphaFoldDB" id="A0A0K1QA09"/>
<evidence type="ECO:0000256" key="1">
    <source>
        <dbReference type="SAM" id="MobiDB-lite"/>
    </source>
</evidence>
<evidence type="ECO:0000313" key="3">
    <source>
        <dbReference type="Proteomes" id="UP000064967"/>
    </source>
</evidence>
<dbReference type="EMBL" id="CP012333">
    <property type="protein sequence ID" value="AKV02507.1"/>
    <property type="molecule type" value="Genomic_DNA"/>
</dbReference>
<dbReference type="KEGG" id="llu:AKJ09_09170"/>
<sequence>MPAVMRDFSPLAIGSFDDAFARLEGDVLAVKLEGRHSCRDDLRRFAYGWKPAIKAAVQCPRLGASSAHRKAQERPQRRVNRAKFSRGS</sequence>
<dbReference type="Proteomes" id="UP000064967">
    <property type="component" value="Chromosome"/>
</dbReference>
<protein>
    <submittedName>
        <fullName evidence="2">Uncharacterized protein</fullName>
    </submittedName>
</protein>
<dbReference type="STRING" id="1391654.AKJ09_09170"/>
<proteinExistence type="predicted"/>
<gene>
    <name evidence="2" type="ORF">AKJ09_09170</name>
</gene>
<accession>A0A0K1QA09</accession>
<feature type="region of interest" description="Disordered" evidence="1">
    <location>
        <begin position="64"/>
        <end position="88"/>
    </location>
</feature>
<evidence type="ECO:0000313" key="2">
    <source>
        <dbReference type="EMBL" id="AKV02507.1"/>
    </source>
</evidence>
<name>A0A0K1QA09_9BACT</name>